<keyword evidence="2" id="KW-1185">Reference proteome</keyword>
<dbReference type="InterPro" id="IPR000222">
    <property type="entry name" value="PP2C_BS"/>
</dbReference>
<evidence type="ECO:0000313" key="2">
    <source>
        <dbReference type="Proteomes" id="UP001211907"/>
    </source>
</evidence>
<gene>
    <name evidence="1" type="primary">PDP1</name>
    <name evidence="1" type="ORF">HK100_008900</name>
</gene>
<dbReference type="PROSITE" id="PS01032">
    <property type="entry name" value="PPM_1"/>
    <property type="match status" value="1"/>
</dbReference>
<sequence length="198" mass="19825">MFGPRLAKAGGDLARHLTATGRVFARRTMSGIGKGSGGTGSNRGLVAAGVTLSGGAAAYFGLRNETTGPGPGSGPASRVGGSGLTADEADAVLRADQTTVLLPREFRGTHATAKAKAKAKRQATVVRIDSASVASNEPREDYAAAHALDADGGALLVGVFDGHGGTECAAAVQRLLPAYVAAALLPPRATLGETLHAR</sequence>
<dbReference type="Gene3D" id="3.60.40.10">
    <property type="entry name" value="PPM-type phosphatase domain"/>
    <property type="match status" value="1"/>
</dbReference>
<protein>
    <submittedName>
        <fullName evidence="1">[Pyruvate dehydrogenase [acetyl-transferring]]-phosphatase 1, mitochondrial</fullName>
    </submittedName>
</protein>
<comment type="caution">
    <text evidence="1">The sequence shown here is derived from an EMBL/GenBank/DDBJ whole genome shotgun (WGS) entry which is preliminary data.</text>
</comment>
<accession>A0AAD5SQ09</accession>
<dbReference type="AlphaFoldDB" id="A0AAD5SQ09"/>
<dbReference type="SUPFAM" id="SSF81606">
    <property type="entry name" value="PP2C-like"/>
    <property type="match status" value="1"/>
</dbReference>
<name>A0AAD5SQ09_9FUNG</name>
<feature type="non-terminal residue" evidence="1">
    <location>
        <position position="198"/>
    </location>
</feature>
<organism evidence="1 2">
    <name type="scientific">Physocladia obscura</name>
    <dbReference type="NCBI Taxonomy" id="109957"/>
    <lineage>
        <taxon>Eukaryota</taxon>
        <taxon>Fungi</taxon>
        <taxon>Fungi incertae sedis</taxon>
        <taxon>Chytridiomycota</taxon>
        <taxon>Chytridiomycota incertae sedis</taxon>
        <taxon>Chytridiomycetes</taxon>
        <taxon>Chytridiales</taxon>
        <taxon>Chytriomycetaceae</taxon>
        <taxon>Physocladia</taxon>
    </lineage>
</organism>
<reference evidence="1" key="1">
    <citation type="submission" date="2020-05" db="EMBL/GenBank/DDBJ databases">
        <title>Phylogenomic resolution of chytrid fungi.</title>
        <authorList>
            <person name="Stajich J.E."/>
            <person name="Amses K."/>
            <person name="Simmons R."/>
            <person name="Seto K."/>
            <person name="Myers J."/>
            <person name="Bonds A."/>
            <person name="Quandt C.A."/>
            <person name="Barry K."/>
            <person name="Liu P."/>
            <person name="Grigoriev I."/>
            <person name="Longcore J.E."/>
            <person name="James T.Y."/>
        </authorList>
    </citation>
    <scope>NUCLEOTIDE SEQUENCE</scope>
    <source>
        <strain evidence="1">JEL0513</strain>
    </source>
</reference>
<dbReference type="Proteomes" id="UP001211907">
    <property type="component" value="Unassembled WGS sequence"/>
</dbReference>
<evidence type="ECO:0000313" key="1">
    <source>
        <dbReference type="EMBL" id="KAJ3085892.1"/>
    </source>
</evidence>
<proteinExistence type="predicted"/>
<dbReference type="GO" id="GO:0043169">
    <property type="term" value="F:cation binding"/>
    <property type="evidence" value="ECO:0007669"/>
    <property type="project" value="InterPro"/>
</dbReference>
<dbReference type="EMBL" id="JADGJH010004422">
    <property type="protein sequence ID" value="KAJ3085892.1"/>
    <property type="molecule type" value="Genomic_DNA"/>
</dbReference>
<dbReference type="InterPro" id="IPR036457">
    <property type="entry name" value="PPM-type-like_dom_sf"/>
</dbReference>